<dbReference type="Gene3D" id="2.20.110.10">
    <property type="entry name" value="Histone H3 K4-specific methyltransferase SET7/9 N-terminal domain"/>
    <property type="match status" value="2"/>
</dbReference>
<evidence type="ECO:0008006" key="5">
    <source>
        <dbReference type="Google" id="ProtNLM"/>
    </source>
</evidence>
<dbReference type="PhylomeDB" id="A0A0G4EX26"/>
<proteinExistence type="predicted"/>
<dbReference type="Proteomes" id="UP000041254">
    <property type="component" value="Unassembled WGS sequence"/>
</dbReference>
<reference evidence="3 4" key="1">
    <citation type="submission" date="2014-11" db="EMBL/GenBank/DDBJ databases">
        <authorList>
            <person name="Zhu J."/>
            <person name="Qi W."/>
            <person name="Song R."/>
        </authorList>
    </citation>
    <scope>NUCLEOTIDE SEQUENCE [LARGE SCALE GENOMIC DNA]</scope>
</reference>
<dbReference type="InterPro" id="IPR003409">
    <property type="entry name" value="MORN"/>
</dbReference>
<feature type="coiled-coil region" evidence="2">
    <location>
        <begin position="10"/>
        <end position="72"/>
    </location>
</feature>
<dbReference type="OrthoDB" id="284854at2759"/>
<name>A0A0G4EX26_VITBC</name>
<keyword evidence="1" id="KW-0677">Repeat</keyword>
<keyword evidence="2" id="KW-0175">Coiled coil</keyword>
<dbReference type="SMART" id="SM00698">
    <property type="entry name" value="MORN"/>
    <property type="match status" value="4"/>
</dbReference>
<protein>
    <recommendedName>
        <fullName evidence="5">MORN repeat protein</fullName>
    </recommendedName>
</protein>
<evidence type="ECO:0000256" key="1">
    <source>
        <dbReference type="ARBA" id="ARBA00022737"/>
    </source>
</evidence>
<keyword evidence="4" id="KW-1185">Reference proteome</keyword>
<evidence type="ECO:0000313" key="3">
    <source>
        <dbReference type="EMBL" id="CEM02639.1"/>
    </source>
</evidence>
<dbReference type="SUPFAM" id="SSF82185">
    <property type="entry name" value="Histone H3 K4-specific methyltransferase SET7/9 N-terminal domain"/>
    <property type="match status" value="2"/>
</dbReference>
<dbReference type="EMBL" id="CDMY01000331">
    <property type="protein sequence ID" value="CEM02639.1"/>
    <property type="molecule type" value="Genomic_DNA"/>
</dbReference>
<dbReference type="Pfam" id="PF02493">
    <property type="entry name" value="MORN"/>
    <property type="match status" value="7"/>
</dbReference>
<evidence type="ECO:0000313" key="4">
    <source>
        <dbReference type="Proteomes" id="UP000041254"/>
    </source>
</evidence>
<accession>A0A0G4EX26</accession>
<evidence type="ECO:0000256" key="2">
    <source>
        <dbReference type="SAM" id="Coils"/>
    </source>
</evidence>
<dbReference type="PANTHER" id="PTHR23084:SF263">
    <property type="entry name" value="MORN REPEAT-CONTAINING PROTEIN 1"/>
    <property type="match status" value="1"/>
</dbReference>
<dbReference type="PANTHER" id="PTHR23084">
    <property type="entry name" value="PHOSPHATIDYLINOSITOL-4-PHOSPHATE 5-KINASE RELATED"/>
    <property type="match status" value="1"/>
</dbReference>
<organism evidence="3 4">
    <name type="scientific">Vitrella brassicaformis (strain CCMP3155)</name>
    <dbReference type="NCBI Taxonomy" id="1169540"/>
    <lineage>
        <taxon>Eukaryota</taxon>
        <taxon>Sar</taxon>
        <taxon>Alveolata</taxon>
        <taxon>Colpodellida</taxon>
        <taxon>Vitrellaceae</taxon>
        <taxon>Vitrella</taxon>
    </lineage>
</organism>
<dbReference type="STRING" id="1169540.A0A0G4EX26"/>
<dbReference type="AlphaFoldDB" id="A0A0G4EX26"/>
<dbReference type="VEuPathDB" id="CryptoDB:Vbra_2182"/>
<gene>
    <name evidence="3" type="ORF">Vbra_2182</name>
</gene>
<sequence>MLQNVIDDLRRSMDSERKTFNKRIEELEAQRDEYKSERDAYKKERDAAMDKLRELEAKMAAEQEAHSNVARTVVHDGGLYHGSIRKVGGTEVPHGTGLLRSLDGERKRYEGEWKDGKYHGRGTEFNQDRVVYEGDWQDGKRQGHGIEHASDGQLIYEGEWTNGERTNKGEGKVGFMQVTDDKGELLGYYHGETLNGQPNGKGELRDGTNRVTYKGEWKSGKRHGQGKECAPCQVLNQERSQYETKMCVVYEGGFVDGKWHGQGKAYYDHLGFGTALWFDGEWREGLINSGTLFPDGTWGGGKMSGGTPLRPITPIRWQAGQGIPGRAGKQIGDLPRWLRDRGVSGYFPAGALG</sequence>
<dbReference type="InParanoid" id="A0A0G4EX26"/>
<dbReference type="Gene3D" id="1.20.5.1430">
    <property type="match status" value="1"/>
</dbReference>